<keyword evidence="9" id="KW-0342">GTP-binding</keyword>
<evidence type="ECO:0000313" key="13">
    <source>
        <dbReference type="EMBL" id="CAF3789425.1"/>
    </source>
</evidence>
<dbReference type="InterPro" id="IPR043134">
    <property type="entry name" value="GTP-CH-I_N"/>
</dbReference>
<feature type="domain" description="GTP cyclohydrolase I" evidence="11">
    <location>
        <begin position="209"/>
        <end position="383"/>
    </location>
</feature>
<protein>
    <recommendedName>
        <fullName evidence="5">GTP cyclohydrolase 1</fullName>
        <ecNumber evidence="4">3.5.4.16</ecNumber>
    </recommendedName>
    <alternativeName>
        <fullName evidence="10">GTP cyclohydrolase I</fullName>
    </alternativeName>
</protein>
<dbReference type="GO" id="GO:0006729">
    <property type="term" value="P:tetrahydrobiopterin biosynthetic process"/>
    <property type="evidence" value="ECO:0007669"/>
    <property type="project" value="UniProtKB-KW"/>
</dbReference>
<dbReference type="InterPro" id="IPR020602">
    <property type="entry name" value="GTP_CycHdrlase_I_dom"/>
</dbReference>
<evidence type="ECO:0000313" key="14">
    <source>
        <dbReference type="Proteomes" id="UP000663868"/>
    </source>
</evidence>
<evidence type="ECO:0000256" key="8">
    <source>
        <dbReference type="ARBA" id="ARBA00023007"/>
    </source>
</evidence>
<accession>A0A819AS87</accession>
<dbReference type="InterPro" id="IPR043133">
    <property type="entry name" value="GTP-CH-I_C/QueF"/>
</dbReference>
<dbReference type="SUPFAM" id="SSF55620">
    <property type="entry name" value="Tetrahydrobiopterin biosynthesis enzymes-like"/>
    <property type="match status" value="1"/>
</dbReference>
<dbReference type="PANTHER" id="PTHR11109">
    <property type="entry name" value="GTP CYCLOHYDROLASE I"/>
    <property type="match status" value="1"/>
</dbReference>
<evidence type="ECO:0000256" key="2">
    <source>
        <dbReference type="ARBA" id="ARBA00005080"/>
    </source>
</evidence>
<dbReference type="AlphaFoldDB" id="A0A819AS87"/>
<gene>
    <name evidence="12" type="ORF">IZO911_LOCUS16766</name>
    <name evidence="13" type="ORF">KXQ929_LOCUS16364</name>
</gene>
<dbReference type="NCBIfam" id="NF006826">
    <property type="entry name" value="PRK09347.1-3"/>
    <property type="match status" value="1"/>
</dbReference>
<dbReference type="GO" id="GO:0003934">
    <property type="term" value="F:GTP cyclohydrolase I activity"/>
    <property type="evidence" value="ECO:0007669"/>
    <property type="project" value="UniProtKB-EC"/>
</dbReference>
<evidence type="ECO:0000256" key="10">
    <source>
        <dbReference type="ARBA" id="ARBA00030854"/>
    </source>
</evidence>
<organism evidence="13 14">
    <name type="scientific">Adineta steineri</name>
    <dbReference type="NCBI Taxonomy" id="433720"/>
    <lineage>
        <taxon>Eukaryota</taxon>
        <taxon>Metazoa</taxon>
        <taxon>Spiralia</taxon>
        <taxon>Gnathifera</taxon>
        <taxon>Rotifera</taxon>
        <taxon>Eurotatoria</taxon>
        <taxon>Bdelloidea</taxon>
        <taxon>Adinetida</taxon>
        <taxon>Adinetidae</taxon>
        <taxon>Adineta</taxon>
    </lineage>
</organism>
<name>A0A819AS87_9BILA</name>
<keyword evidence="6" id="KW-0547">Nucleotide-binding</keyword>
<keyword evidence="7" id="KW-0378">Hydrolase</keyword>
<dbReference type="GO" id="GO:0008270">
    <property type="term" value="F:zinc ion binding"/>
    <property type="evidence" value="ECO:0007669"/>
    <property type="project" value="TreeGrafter"/>
</dbReference>
<evidence type="ECO:0000256" key="9">
    <source>
        <dbReference type="ARBA" id="ARBA00023134"/>
    </source>
</evidence>
<evidence type="ECO:0000256" key="4">
    <source>
        <dbReference type="ARBA" id="ARBA00012715"/>
    </source>
</evidence>
<evidence type="ECO:0000259" key="11">
    <source>
        <dbReference type="Pfam" id="PF01227"/>
    </source>
</evidence>
<comment type="catalytic activity">
    <reaction evidence="1">
        <text>GTP + H2O = 7,8-dihydroneopterin 3'-triphosphate + formate + H(+)</text>
        <dbReference type="Rhea" id="RHEA:17473"/>
        <dbReference type="ChEBI" id="CHEBI:15377"/>
        <dbReference type="ChEBI" id="CHEBI:15378"/>
        <dbReference type="ChEBI" id="CHEBI:15740"/>
        <dbReference type="ChEBI" id="CHEBI:37565"/>
        <dbReference type="ChEBI" id="CHEBI:58462"/>
        <dbReference type="EC" id="3.5.4.16"/>
    </reaction>
</comment>
<dbReference type="PROSITE" id="PS00860">
    <property type="entry name" value="GTP_CYCLOHYDROL_1_2"/>
    <property type="match status" value="1"/>
</dbReference>
<dbReference type="NCBIfam" id="TIGR00063">
    <property type="entry name" value="folE"/>
    <property type="match status" value="1"/>
</dbReference>
<dbReference type="CDD" id="cd00642">
    <property type="entry name" value="GTP_cyclohydro1"/>
    <property type="match status" value="1"/>
</dbReference>
<dbReference type="Gene3D" id="1.10.286.10">
    <property type="match status" value="1"/>
</dbReference>
<comment type="similarity">
    <text evidence="3">Belongs to the GTP cyclohydrolase I family.</text>
</comment>
<reference evidence="13" key="1">
    <citation type="submission" date="2021-02" db="EMBL/GenBank/DDBJ databases">
        <authorList>
            <person name="Nowell W R."/>
        </authorList>
    </citation>
    <scope>NUCLEOTIDE SEQUENCE</scope>
</reference>
<dbReference type="GO" id="GO:0046654">
    <property type="term" value="P:tetrahydrofolate biosynthetic process"/>
    <property type="evidence" value="ECO:0007669"/>
    <property type="project" value="InterPro"/>
</dbReference>
<dbReference type="Gene3D" id="3.30.1130.10">
    <property type="match status" value="1"/>
</dbReference>
<dbReference type="Pfam" id="PF01227">
    <property type="entry name" value="GTP_cyclohydroI"/>
    <property type="match status" value="1"/>
</dbReference>
<keyword evidence="8" id="KW-0783">Tetrahydrobiopterin biosynthesis</keyword>
<dbReference type="UniPathway" id="UPA00848">
    <property type="reaction ID" value="UER00151"/>
</dbReference>
<dbReference type="EMBL" id="CAJOBB010000987">
    <property type="protein sequence ID" value="CAF3789425.1"/>
    <property type="molecule type" value="Genomic_DNA"/>
</dbReference>
<dbReference type="Proteomes" id="UP000663860">
    <property type="component" value="Unassembled WGS sequence"/>
</dbReference>
<evidence type="ECO:0000256" key="3">
    <source>
        <dbReference type="ARBA" id="ARBA00008085"/>
    </source>
</evidence>
<evidence type="ECO:0000313" key="12">
    <source>
        <dbReference type="EMBL" id="CAF0984718.1"/>
    </source>
</evidence>
<dbReference type="GO" id="GO:0005737">
    <property type="term" value="C:cytoplasm"/>
    <property type="evidence" value="ECO:0007669"/>
    <property type="project" value="TreeGrafter"/>
</dbReference>
<evidence type="ECO:0000256" key="7">
    <source>
        <dbReference type="ARBA" id="ARBA00022801"/>
    </source>
</evidence>
<dbReference type="InterPro" id="IPR018234">
    <property type="entry name" value="GTP_CycHdrlase_I_CS"/>
</dbReference>
<evidence type="ECO:0000256" key="6">
    <source>
        <dbReference type="ARBA" id="ARBA00022741"/>
    </source>
</evidence>
<dbReference type="GO" id="GO:0005525">
    <property type="term" value="F:GTP binding"/>
    <property type="evidence" value="ECO:0007669"/>
    <property type="project" value="UniProtKB-KW"/>
</dbReference>
<dbReference type="FunFam" id="3.30.1130.10:FF:000012">
    <property type="entry name" value="GTP cyclohydrolase 1"/>
    <property type="match status" value="1"/>
</dbReference>
<dbReference type="Proteomes" id="UP000663868">
    <property type="component" value="Unassembled WGS sequence"/>
</dbReference>
<dbReference type="EC" id="3.5.4.16" evidence="4"/>
<evidence type="ECO:0000256" key="5">
    <source>
        <dbReference type="ARBA" id="ARBA00017272"/>
    </source>
</evidence>
<dbReference type="PANTHER" id="PTHR11109:SF7">
    <property type="entry name" value="GTP CYCLOHYDROLASE 1"/>
    <property type="match status" value="1"/>
</dbReference>
<dbReference type="NCBIfam" id="NF006825">
    <property type="entry name" value="PRK09347.1-2"/>
    <property type="match status" value="1"/>
</dbReference>
<proteinExistence type="inferred from homology"/>
<dbReference type="HAMAP" id="MF_00223">
    <property type="entry name" value="FolE"/>
    <property type="match status" value="1"/>
</dbReference>
<dbReference type="PROSITE" id="PS00859">
    <property type="entry name" value="GTP_CYCLOHYDROL_1_1"/>
    <property type="match status" value="1"/>
</dbReference>
<dbReference type="EMBL" id="CAJNOE010000152">
    <property type="protein sequence ID" value="CAF0984718.1"/>
    <property type="molecule type" value="Genomic_DNA"/>
</dbReference>
<dbReference type="InterPro" id="IPR001474">
    <property type="entry name" value="GTP_CycHdrlase_I"/>
</dbReference>
<comment type="caution">
    <text evidence="13">The sequence shown here is derived from an EMBL/GenBank/DDBJ whole genome shotgun (WGS) entry which is preliminary data.</text>
</comment>
<comment type="pathway">
    <text evidence="2">Cofactor biosynthesis; 7,8-dihydroneopterin triphosphate biosynthesis; 7,8-dihydroneopterin triphosphate from GTP: step 1/1.</text>
</comment>
<dbReference type="FunFam" id="1.10.286.10:FF:000003">
    <property type="entry name" value="GTP cyclohydrolase 1"/>
    <property type="match status" value="1"/>
</dbReference>
<evidence type="ECO:0000256" key="1">
    <source>
        <dbReference type="ARBA" id="ARBA00001052"/>
    </source>
</evidence>
<sequence length="386" mass="44262">MAKKNSVHDDDGSQHNQRFFDIAGEPCEMLLPIQGYEKKPLVSLEEAVEPLVQFVPDIKRMAYVAKMKCRNPPADHLSQDESASIILYSMEWKPQEECLYYVLNATLRAESREKLVPWFLYLKLVLTALSHLPSLQRLTDNKTPNIFYNFDDIKSQEENKKILILTESNVDQYDLNNGNRRQNISDDNALRENDTQTVHDNRLKSMTSFYKDILISIGEDPTREGLLKTPTRAAEAMLFFTKGYEQCVSDVLNDAIFEEKCENMVIVKDIDIYSLCEHHLVPFFGKVSVGYLPNAKVIGLSKIARIVEVYSRRLQVQERLTRQIAEAIQEAVQPRGVAVIIECAHMCMVMRGAQKVNSRTTTSAMLGVFRNDHKSREEFLSLARFT</sequence>